<evidence type="ECO:0000259" key="4">
    <source>
        <dbReference type="PROSITE" id="PS50853"/>
    </source>
</evidence>
<dbReference type="InterPro" id="IPR013783">
    <property type="entry name" value="Ig-like_fold"/>
</dbReference>
<dbReference type="PRINTS" id="PR00014">
    <property type="entry name" value="FNTYPEIII"/>
</dbReference>
<dbReference type="SUPFAM" id="SSF49265">
    <property type="entry name" value="Fibronectin type III"/>
    <property type="match status" value="1"/>
</dbReference>
<keyword evidence="2" id="KW-0393">Immunoglobulin domain</keyword>
<dbReference type="PROSITE" id="PS50853">
    <property type="entry name" value="FN3"/>
    <property type="match status" value="2"/>
</dbReference>
<feature type="non-terminal residue" evidence="5">
    <location>
        <position position="413"/>
    </location>
</feature>
<dbReference type="FunFam" id="2.60.40.10:FF:000056">
    <property type="entry name" value="twitchin isoform X4"/>
    <property type="match status" value="1"/>
</dbReference>
<evidence type="ECO:0000313" key="6">
    <source>
        <dbReference type="Proteomes" id="UP000281553"/>
    </source>
</evidence>
<dbReference type="AlphaFoldDB" id="A0A3P6R993"/>
<accession>A0A3P6R993</accession>
<dbReference type="CDD" id="cd00063">
    <property type="entry name" value="FN3"/>
    <property type="match status" value="2"/>
</dbReference>
<evidence type="ECO:0000256" key="3">
    <source>
        <dbReference type="SAM" id="MobiDB-lite"/>
    </source>
</evidence>
<dbReference type="Proteomes" id="UP000281553">
    <property type="component" value="Unassembled WGS sequence"/>
</dbReference>
<dbReference type="InterPro" id="IPR036179">
    <property type="entry name" value="Ig-like_dom_sf"/>
</dbReference>
<dbReference type="Pfam" id="PF07679">
    <property type="entry name" value="I-set"/>
    <property type="match status" value="1"/>
</dbReference>
<feature type="non-terminal residue" evidence="5">
    <location>
        <position position="1"/>
    </location>
</feature>
<dbReference type="SMART" id="SM00060">
    <property type="entry name" value="FN3"/>
    <property type="match status" value="2"/>
</dbReference>
<sequence length="413" mass="44518">HPQPTVSWVHNDKPVPSNDPRVNQPIEPAARPAQPLLGGPLEESPGGTSVFKVPKASRADSGTYQVIIKNDLGQATSSCKVIVQDVPAAPTGPLEASDVKADEITLEWKAPEDDGNEPITNYVLEKRPKGATEWQKVSAFLTTPSATVRGLEEGKEYEFRVMAENAMGLSEPLMTSKPIKAKHPFDPPSGMDKPNVDTTTEDSVSLSWEPPRKGPVSGYIVEKRPKGEKTWSKANPGTITGNSYTVKGLPTGKEFQFRIVPINAAGEGEPSEPTDVVKVQKPPTAPKILDVKKDITAKEGEPFKIVVPYMGTPPDSVTLTKDGKPVPLPSDRFDVQITPDEVIITDKKAEKDDSGRFEVALENEKGKDQVAVQVDVKGPPSSPSGPLEISNVTADSCTLKWNPPKVSKSAMLE</sequence>
<evidence type="ECO:0000256" key="1">
    <source>
        <dbReference type="ARBA" id="ARBA00022737"/>
    </source>
</evidence>
<feature type="compositionally biased region" description="Low complexity" evidence="3">
    <location>
        <begin position="35"/>
        <end position="47"/>
    </location>
</feature>
<dbReference type="InterPro" id="IPR013098">
    <property type="entry name" value="Ig_I-set"/>
</dbReference>
<protein>
    <recommendedName>
        <fullName evidence="4">Fibronectin type-III domain-containing protein</fullName>
    </recommendedName>
</protein>
<evidence type="ECO:0000313" key="5">
    <source>
        <dbReference type="EMBL" id="VDK40531.1"/>
    </source>
</evidence>
<gene>
    <name evidence="5" type="ORF">DILT_LOCUS1149</name>
</gene>
<feature type="region of interest" description="Disordered" evidence="3">
    <location>
        <begin position="1"/>
        <end position="50"/>
    </location>
</feature>
<keyword evidence="6" id="KW-1185">Reference proteome</keyword>
<feature type="domain" description="Fibronectin type-III" evidence="4">
    <location>
        <begin position="90"/>
        <end position="184"/>
    </location>
</feature>
<feature type="domain" description="Fibronectin type-III" evidence="4">
    <location>
        <begin position="187"/>
        <end position="282"/>
    </location>
</feature>
<organism evidence="5 6">
    <name type="scientific">Dibothriocephalus latus</name>
    <name type="common">Fish tapeworm</name>
    <name type="synonym">Diphyllobothrium latum</name>
    <dbReference type="NCBI Taxonomy" id="60516"/>
    <lineage>
        <taxon>Eukaryota</taxon>
        <taxon>Metazoa</taxon>
        <taxon>Spiralia</taxon>
        <taxon>Lophotrochozoa</taxon>
        <taxon>Platyhelminthes</taxon>
        <taxon>Cestoda</taxon>
        <taxon>Eucestoda</taxon>
        <taxon>Diphyllobothriidea</taxon>
        <taxon>Diphyllobothriidae</taxon>
        <taxon>Dibothriocephalus</taxon>
    </lineage>
</organism>
<dbReference type="SUPFAM" id="SSF48726">
    <property type="entry name" value="Immunoglobulin"/>
    <property type="match status" value="2"/>
</dbReference>
<feature type="compositionally biased region" description="Basic and acidic residues" evidence="3">
    <location>
        <begin position="221"/>
        <end position="231"/>
    </location>
</feature>
<reference evidence="5 6" key="1">
    <citation type="submission" date="2018-11" db="EMBL/GenBank/DDBJ databases">
        <authorList>
            <consortium name="Pathogen Informatics"/>
        </authorList>
    </citation>
    <scope>NUCLEOTIDE SEQUENCE [LARGE SCALE GENOMIC DNA]</scope>
</reference>
<dbReference type="GO" id="GO:0030017">
    <property type="term" value="C:sarcomere"/>
    <property type="evidence" value="ECO:0007669"/>
    <property type="project" value="UniProtKB-ARBA"/>
</dbReference>
<name>A0A3P6R993_DIBLA</name>
<dbReference type="OrthoDB" id="6136057at2759"/>
<feature type="compositionally biased region" description="Polar residues" evidence="3">
    <location>
        <begin position="196"/>
        <end position="206"/>
    </location>
</feature>
<dbReference type="Pfam" id="PF00041">
    <property type="entry name" value="fn3"/>
    <property type="match status" value="2"/>
</dbReference>
<evidence type="ECO:0000256" key="2">
    <source>
        <dbReference type="ARBA" id="ARBA00023319"/>
    </source>
</evidence>
<keyword evidence="1" id="KW-0677">Repeat</keyword>
<dbReference type="FunFam" id="2.60.40.10:FF:000031">
    <property type="entry name" value="Myosin-binding protein C, slow type"/>
    <property type="match status" value="1"/>
</dbReference>
<dbReference type="Gene3D" id="2.60.40.10">
    <property type="entry name" value="Immunoglobulins"/>
    <property type="match status" value="5"/>
</dbReference>
<dbReference type="PANTHER" id="PTHR14340">
    <property type="entry name" value="MICROFIBRIL-ASSOCIATED GLYCOPROTEIN 3"/>
    <property type="match status" value="1"/>
</dbReference>
<dbReference type="InterPro" id="IPR036116">
    <property type="entry name" value="FN3_sf"/>
</dbReference>
<feature type="compositionally biased region" description="Polar residues" evidence="3">
    <location>
        <begin position="232"/>
        <end position="245"/>
    </location>
</feature>
<feature type="region of interest" description="Disordered" evidence="3">
    <location>
        <begin position="173"/>
        <end position="247"/>
    </location>
</feature>
<dbReference type="EMBL" id="UYRU01006854">
    <property type="protein sequence ID" value="VDK40531.1"/>
    <property type="molecule type" value="Genomic_DNA"/>
</dbReference>
<dbReference type="PANTHER" id="PTHR14340:SF9">
    <property type="entry name" value="FIBRONECTIN TYPE-III DOMAIN-CONTAINING PROTEIN"/>
    <property type="match status" value="1"/>
</dbReference>
<dbReference type="InterPro" id="IPR003961">
    <property type="entry name" value="FN3_dom"/>
</dbReference>
<proteinExistence type="predicted"/>